<protein>
    <submittedName>
        <fullName evidence="1">Uncharacterized protein</fullName>
    </submittedName>
</protein>
<dbReference type="STRING" id="1895771.BGO89_01270"/>
<dbReference type="Proteomes" id="UP000184233">
    <property type="component" value="Unassembled WGS sequence"/>
</dbReference>
<accession>A0A1M3L6Q4</accession>
<reference evidence="1 2" key="1">
    <citation type="submission" date="2016-09" db="EMBL/GenBank/DDBJ databases">
        <title>Genome-resolved meta-omics ties microbial dynamics to process performance in biotechnology for thiocyanate degradation.</title>
        <authorList>
            <person name="Kantor R.S."/>
            <person name="Huddy R.J."/>
            <person name="Iyer R."/>
            <person name="Thomas B.C."/>
            <person name="Brown C.T."/>
            <person name="Anantharaman K."/>
            <person name="Tringe S."/>
            <person name="Hettich R.L."/>
            <person name="Harrison S.T."/>
            <person name="Banfield J.F."/>
        </authorList>
    </citation>
    <scope>NUCLEOTIDE SEQUENCE [LARGE SCALE GENOMIC DNA]</scope>
    <source>
        <strain evidence="1">59-99</strain>
    </source>
</reference>
<gene>
    <name evidence="1" type="ORF">BGO89_01270</name>
</gene>
<name>A0A1M3L6Q4_9BACT</name>
<organism evidence="1 2">
    <name type="scientific">Candidatus Kapaibacterium thiocyanatum</name>
    <dbReference type="NCBI Taxonomy" id="1895771"/>
    <lineage>
        <taxon>Bacteria</taxon>
        <taxon>Pseudomonadati</taxon>
        <taxon>Candidatus Kapaibacteriota</taxon>
        <taxon>Candidatus Kapaibacteriia</taxon>
        <taxon>Candidatus Kapaibacteriales</taxon>
        <taxon>Candidatus Kapaibacteriaceae</taxon>
        <taxon>Candidatus Kapaibacterium</taxon>
    </lineage>
</organism>
<proteinExistence type="predicted"/>
<comment type="caution">
    <text evidence="1">The sequence shown here is derived from an EMBL/GenBank/DDBJ whole genome shotgun (WGS) entry which is preliminary data.</text>
</comment>
<evidence type="ECO:0000313" key="2">
    <source>
        <dbReference type="Proteomes" id="UP000184233"/>
    </source>
</evidence>
<dbReference type="AlphaFoldDB" id="A0A1M3L6Q4"/>
<dbReference type="EMBL" id="MKVH01000002">
    <property type="protein sequence ID" value="OJX61241.1"/>
    <property type="molecule type" value="Genomic_DNA"/>
</dbReference>
<sequence length="69" mass="7733">MPFHGCGAYDRRCTYTTVGRRSGAGYRVVVLIADPYYGTGSIIIAMIRMDRRDTLPVRHLHLVLVPLSP</sequence>
<evidence type="ECO:0000313" key="1">
    <source>
        <dbReference type="EMBL" id="OJX61241.1"/>
    </source>
</evidence>